<feature type="compositionally biased region" description="Low complexity" evidence="1">
    <location>
        <begin position="1"/>
        <end position="13"/>
    </location>
</feature>
<name>A0AA37P1R3_9PEZI</name>
<feature type="region of interest" description="Disordered" evidence="1">
    <location>
        <begin position="1"/>
        <end position="31"/>
    </location>
</feature>
<feature type="compositionally biased region" description="Low complexity" evidence="1">
    <location>
        <begin position="72"/>
        <end position="94"/>
    </location>
</feature>
<dbReference type="Proteomes" id="UP001055115">
    <property type="component" value="Unassembled WGS sequence"/>
</dbReference>
<feature type="region of interest" description="Disordered" evidence="1">
    <location>
        <begin position="60"/>
        <end position="109"/>
    </location>
</feature>
<dbReference type="InterPro" id="IPR029063">
    <property type="entry name" value="SAM-dependent_MTases_sf"/>
</dbReference>
<organism evidence="2 3">
    <name type="scientific">Colletotrichum spaethianum</name>
    <dbReference type="NCBI Taxonomy" id="700344"/>
    <lineage>
        <taxon>Eukaryota</taxon>
        <taxon>Fungi</taxon>
        <taxon>Dikarya</taxon>
        <taxon>Ascomycota</taxon>
        <taxon>Pezizomycotina</taxon>
        <taxon>Sordariomycetes</taxon>
        <taxon>Hypocreomycetidae</taxon>
        <taxon>Glomerellales</taxon>
        <taxon>Glomerellaceae</taxon>
        <taxon>Colletotrichum</taxon>
        <taxon>Colletotrichum spaethianum species complex</taxon>
    </lineage>
</organism>
<evidence type="ECO:0000256" key="1">
    <source>
        <dbReference type="SAM" id="MobiDB-lite"/>
    </source>
</evidence>
<dbReference type="SUPFAM" id="SSF53335">
    <property type="entry name" value="S-adenosyl-L-methionine-dependent methyltransferases"/>
    <property type="match status" value="1"/>
</dbReference>
<evidence type="ECO:0000313" key="3">
    <source>
        <dbReference type="Proteomes" id="UP001055115"/>
    </source>
</evidence>
<reference evidence="2 3" key="1">
    <citation type="submission" date="2022-03" db="EMBL/GenBank/DDBJ databases">
        <title>Genome data of Colletotrichum spp.</title>
        <authorList>
            <person name="Utami Y.D."/>
            <person name="Hiruma K."/>
        </authorList>
    </citation>
    <scope>NUCLEOTIDE SEQUENCE [LARGE SCALE GENOMIC DNA]</scope>
    <source>
        <strain evidence="2 3">MAFF 239500</strain>
    </source>
</reference>
<protein>
    <submittedName>
        <fullName evidence="2">Secondary metabolism regulator LAE1</fullName>
    </submittedName>
</protein>
<dbReference type="AlphaFoldDB" id="A0AA37P1R3"/>
<sequence>MGTGSKPGSPSGSRAVSPQGDGAGGPRDLSLVGTGMATFAASNRWETVCIDNNVVAPGTAPPTIGGSSTEQTPAATSDAEATTTSTNQTTDPVTDPAADIISPSEETSVGEALEAGGIDDDDEFTPSVFDEGSIADDRTDSTSLNSSVYEHSFKNGRRYHKFRHGRYPIPNDETEQNREDMLHAMMLEVTDGRLYFAPIGNSPQKIIDLGTGTGIWAIESGFRLSNPWMQRVFTRCEKR</sequence>
<proteinExistence type="predicted"/>
<gene>
    <name evidence="2" type="ORF">ColSpa_05414</name>
</gene>
<comment type="caution">
    <text evidence="2">The sequence shown here is derived from an EMBL/GenBank/DDBJ whole genome shotgun (WGS) entry which is preliminary data.</text>
</comment>
<keyword evidence="3" id="KW-1185">Reference proteome</keyword>
<evidence type="ECO:0000313" key="2">
    <source>
        <dbReference type="EMBL" id="GKT45233.1"/>
    </source>
</evidence>
<dbReference type="EMBL" id="BQXU01000012">
    <property type="protein sequence ID" value="GKT45233.1"/>
    <property type="molecule type" value="Genomic_DNA"/>
</dbReference>
<dbReference type="GeneID" id="73326216"/>
<accession>A0AA37P1R3</accession>
<dbReference type="RefSeq" id="XP_049127583.1">
    <property type="nucleotide sequence ID" value="XM_049271626.1"/>
</dbReference>